<dbReference type="Proteomes" id="UP000000437">
    <property type="component" value="Chromosome 1"/>
</dbReference>
<dbReference type="InterPro" id="IPR045058">
    <property type="entry name" value="GIMA/IAN/Toc"/>
</dbReference>
<dbReference type="KEGG" id="dre:100148237"/>
<accession>A0AB32TW11</accession>
<keyword evidence="2" id="KW-0547">Nucleotide-binding</keyword>
<proteinExistence type="inferred from homology"/>
<feature type="transmembrane region" description="Helical" evidence="4">
    <location>
        <begin position="220"/>
        <end position="243"/>
    </location>
</feature>
<dbReference type="Pfam" id="PF04548">
    <property type="entry name" value="AIG1"/>
    <property type="match status" value="1"/>
</dbReference>
<keyword evidence="3" id="KW-0342">GTP-binding</keyword>
<protein>
    <submittedName>
        <fullName evidence="7">GTPase IMAP family member 4-like</fullName>
    </submittedName>
</protein>
<dbReference type="PROSITE" id="PS51720">
    <property type="entry name" value="G_AIG1"/>
    <property type="match status" value="1"/>
</dbReference>
<evidence type="ECO:0000256" key="3">
    <source>
        <dbReference type="ARBA" id="ARBA00023134"/>
    </source>
</evidence>
<gene>
    <name evidence="7" type="primary">LOC100148237</name>
</gene>
<keyword evidence="4" id="KW-0472">Membrane</keyword>
<evidence type="ECO:0000313" key="6">
    <source>
        <dbReference type="Proteomes" id="UP000000437"/>
    </source>
</evidence>
<evidence type="ECO:0000313" key="7">
    <source>
        <dbReference type="RefSeq" id="XP_068078168.1"/>
    </source>
</evidence>
<keyword evidence="4" id="KW-1133">Transmembrane helix</keyword>
<dbReference type="GeneID" id="100148237"/>
<dbReference type="InterPro" id="IPR006703">
    <property type="entry name" value="G_AIG1"/>
</dbReference>
<keyword evidence="6" id="KW-1185">Reference proteome</keyword>
<dbReference type="PANTHER" id="PTHR10903:SF188">
    <property type="entry name" value="GTPASE IMAP FAMILY MEMBER 2-LIKE-RELATED"/>
    <property type="match status" value="1"/>
</dbReference>
<reference evidence="7" key="1">
    <citation type="submission" date="2025-08" db="UniProtKB">
        <authorList>
            <consortium name="RefSeq"/>
        </authorList>
    </citation>
    <scope>IDENTIFICATION</scope>
    <source>
        <strain evidence="7">Tuebingen</strain>
        <tissue evidence="7">Fibroblasts and whole tissue</tissue>
    </source>
</reference>
<name>A0AB32TW11_DANRE</name>
<evidence type="ECO:0000256" key="2">
    <source>
        <dbReference type="ARBA" id="ARBA00022741"/>
    </source>
</evidence>
<dbReference type="GO" id="GO:0005525">
    <property type="term" value="F:GTP binding"/>
    <property type="evidence" value="ECO:0007669"/>
    <property type="project" value="UniProtKB-KW"/>
</dbReference>
<comment type="similarity">
    <text evidence="1">Belongs to the TRAFAC class TrmE-Era-EngA-EngB-Septin-like GTPase superfamily. AIG1/Toc34/Toc159-like paraseptin GTPase family. IAN subfamily.</text>
</comment>
<dbReference type="Gene3D" id="3.40.50.300">
    <property type="entry name" value="P-loop containing nucleotide triphosphate hydrolases"/>
    <property type="match status" value="1"/>
</dbReference>
<evidence type="ECO:0000259" key="5">
    <source>
        <dbReference type="PROSITE" id="PS51720"/>
    </source>
</evidence>
<evidence type="ECO:0000256" key="4">
    <source>
        <dbReference type="SAM" id="Phobius"/>
    </source>
</evidence>
<feature type="transmembrane region" description="Helical" evidence="4">
    <location>
        <begin position="255"/>
        <end position="278"/>
    </location>
</feature>
<keyword evidence="4" id="KW-0812">Transmembrane</keyword>
<feature type="domain" description="AIG1-type G" evidence="5">
    <location>
        <begin position="14"/>
        <end position="212"/>
    </location>
</feature>
<dbReference type="PANTHER" id="PTHR10903">
    <property type="entry name" value="GTPASE, IMAP FAMILY MEMBER-RELATED"/>
    <property type="match status" value="1"/>
</dbReference>
<dbReference type="FunFam" id="3.40.50.300:FF:000366">
    <property type="entry name" value="GTPase, IMAP family member 2"/>
    <property type="match status" value="1"/>
</dbReference>
<dbReference type="RefSeq" id="XP_068078168.1">
    <property type="nucleotide sequence ID" value="XM_068222067.2"/>
</dbReference>
<evidence type="ECO:0000256" key="1">
    <source>
        <dbReference type="ARBA" id="ARBA00008535"/>
    </source>
</evidence>
<dbReference type="SUPFAM" id="SSF52540">
    <property type="entry name" value="P-loop containing nucleoside triphosphate hydrolases"/>
    <property type="match status" value="1"/>
</dbReference>
<organism evidence="6 7">
    <name type="scientific">Danio rerio</name>
    <name type="common">Zebrafish</name>
    <name type="synonym">Brachydanio rerio</name>
    <dbReference type="NCBI Taxonomy" id="7955"/>
    <lineage>
        <taxon>Eukaryota</taxon>
        <taxon>Metazoa</taxon>
        <taxon>Chordata</taxon>
        <taxon>Craniata</taxon>
        <taxon>Vertebrata</taxon>
        <taxon>Euteleostomi</taxon>
        <taxon>Actinopterygii</taxon>
        <taxon>Neopterygii</taxon>
        <taxon>Teleostei</taxon>
        <taxon>Ostariophysi</taxon>
        <taxon>Cypriniformes</taxon>
        <taxon>Danionidae</taxon>
        <taxon>Danioninae</taxon>
        <taxon>Danio</taxon>
    </lineage>
</organism>
<dbReference type="AlphaFoldDB" id="A0AB32TW11"/>
<sequence length="307" mass="34086">MENRRRHNYQRLRMLDLNIMLLGGTGEGKSASANTILGAEHIFQEDFLPEAVTRICQSEQTELDGKTITVIDTVGLSDTNQMKITDAQTEMEQMIRRINLDVFLLVIKLGHVFTKERSAVVQWIKDNFGEKFFQHTIVLFTYGDQLSVPIEDYLSRSQTLQYLLEKFSGRFHVFNNRNKDRSQVTALLHQINKLMMINEYRRYTEKDYAMAQRNLLRKNCLKGAAAGGAAGGAAGAAGGAIAAKAGAVALTLGKGALIVSAGGALLVGVAACAGVYWLSRKYVTRDVPATQDHTERERLFMAAHVNE</sequence>
<dbReference type="InterPro" id="IPR027417">
    <property type="entry name" value="P-loop_NTPase"/>
</dbReference>